<evidence type="ECO:0000256" key="2">
    <source>
        <dbReference type="ARBA" id="ARBA00004613"/>
    </source>
</evidence>
<dbReference type="PANTHER" id="PTHR11610:SF178">
    <property type="entry name" value="LIPASE MEMBER H-A-LIKE PROTEIN"/>
    <property type="match status" value="1"/>
</dbReference>
<dbReference type="GeneID" id="107072086"/>
<dbReference type="EC" id="3.1.1.32" evidence="4"/>
<name>A0ABM1J3Z7_POLDO</name>
<keyword evidence="9" id="KW-0442">Lipid degradation</keyword>
<dbReference type="Proteomes" id="UP000694924">
    <property type="component" value="Unplaced"/>
</dbReference>
<feature type="signal peptide" evidence="14">
    <location>
        <begin position="1"/>
        <end position="21"/>
    </location>
</feature>
<evidence type="ECO:0000256" key="11">
    <source>
        <dbReference type="ARBA" id="ARBA00023157"/>
    </source>
</evidence>
<comment type="function">
    <text evidence="12">Catalyzes the hydrolysis of phosphatidylcholine with phospholipase A1 activity. May act as an allergen and induce hemolytic activity.</text>
</comment>
<sequence length="348" mass="39089">MILQYFILLACFTGVLHNCYADDDKSSHNNNLSHLKLSEKQVIPDCYFGVDTLSFILFTRKDKDGINLTIKNLTSSHIFRKDELIHPVIILIHGFISSANNSNYEDLANVLLEKEDLIVISVDWKEGACNGGLSVLEYAGYFKAVKNTRAVGQYVANFTKILVDNYEVPMKKIQIIGHSLGAHIAGFAGKEVQKLNMGKYHRITGLDPAGPAFADKDCSNRLCKTDAEYVQVLHTTTLIGSDKRFGNIDFYINKGYLQPSCQNSLNLIKDATCSHSRAVEYLTNCLKYKCCLVGIPWDYSNYRIPLSKCTKKTCVCIALNTENYPADGSFYVPVKAKYPYCYNKGIKF</sequence>
<evidence type="ECO:0000313" key="17">
    <source>
        <dbReference type="RefSeq" id="XP_015187184.1"/>
    </source>
</evidence>
<keyword evidence="6" id="KW-0354">Hemolysis</keyword>
<keyword evidence="7" id="KW-0378">Hydrolase</keyword>
<dbReference type="InterPro" id="IPR000734">
    <property type="entry name" value="TAG_lipase"/>
</dbReference>
<organism evidence="16 17">
    <name type="scientific">Polistes dominula</name>
    <name type="common">European paper wasp</name>
    <name type="synonym">Vespa dominula</name>
    <dbReference type="NCBI Taxonomy" id="743375"/>
    <lineage>
        <taxon>Eukaryota</taxon>
        <taxon>Metazoa</taxon>
        <taxon>Ecdysozoa</taxon>
        <taxon>Arthropoda</taxon>
        <taxon>Hexapoda</taxon>
        <taxon>Insecta</taxon>
        <taxon>Pterygota</taxon>
        <taxon>Neoptera</taxon>
        <taxon>Endopterygota</taxon>
        <taxon>Hymenoptera</taxon>
        <taxon>Apocrita</taxon>
        <taxon>Aculeata</taxon>
        <taxon>Vespoidea</taxon>
        <taxon>Vespidae</taxon>
        <taxon>Polistinae</taxon>
        <taxon>Polistini</taxon>
        <taxon>Polistes</taxon>
    </lineage>
</organism>
<keyword evidence="11" id="KW-1015">Disulfide bond</keyword>
<evidence type="ECO:0000256" key="3">
    <source>
        <dbReference type="ARBA" id="ARBA00010701"/>
    </source>
</evidence>
<dbReference type="SUPFAM" id="SSF53474">
    <property type="entry name" value="alpha/beta-Hydrolases"/>
    <property type="match status" value="1"/>
</dbReference>
<evidence type="ECO:0000313" key="16">
    <source>
        <dbReference type="Proteomes" id="UP000694924"/>
    </source>
</evidence>
<dbReference type="InterPro" id="IPR013818">
    <property type="entry name" value="Lipase"/>
</dbReference>
<evidence type="ECO:0000256" key="8">
    <source>
        <dbReference type="ARBA" id="ARBA00022852"/>
    </source>
</evidence>
<proteinExistence type="inferred from homology"/>
<dbReference type="CDD" id="cd00707">
    <property type="entry name" value="Pancreat_lipase_like"/>
    <property type="match status" value="1"/>
</dbReference>
<dbReference type="InterPro" id="IPR029058">
    <property type="entry name" value="AB_hydrolase_fold"/>
</dbReference>
<evidence type="ECO:0000256" key="6">
    <source>
        <dbReference type="ARBA" id="ARBA00022735"/>
    </source>
</evidence>
<evidence type="ECO:0000256" key="4">
    <source>
        <dbReference type="ARBA" id="ARBA00013179"/>
    </source>
</evidence>
<comment type="similarity">
    <text evidence="3 13">Belongs to the AB hydrolase superfamily. Lipase family.</text>
</comment>
<keyword evidence="16" id="KW-1185">Reference proteome</keyword>
<dbReference type="Pfam" id="PF00151">
    <property type="entry name" value="Lipase"/>
    <property type="match status" value="1"/>
</dbReference>
<evidence type="ECO:0000259" key="15">
    <source>
        <dbReference type="Pfam" id="PF00151"/>
    </source>
</evidence>
<keyword evidence="10" id="KW-0443">Lipid metabolism</keyword>
<dbReference type="Gene3D" id="3.40.50.1820">
    <property type="entry name" value="alpha/beta hydrolase"/>
    <property type="match status" value="1"/>
</dbReference>
<evidence type="ECO:0000256" key="7">
    <source>
        <dbReference type="ARBA" id="ARBA00022801"/>
    </source>
</evidence>
<evidence type="ECO:0000256" key="14">
    <source>
        <dbReference type="SAM" id="SignalP"/>
    </source>
</evidence>
<dbReference type="InterPro" id="IPR002334">
    <property type="entry name" value="Allerg_PlipaseA1"/>
</dbReference>
<evidence type="ECO:0000256" key="13">
    <source>
        <dbReference type="RuleBase" id="RU004262"/>
    </source>
</evidence>
<dbReference type="RefSeq" id="XP_015187184.1">
    <property type="nucleotide sequence ID" value="XM_015331698.1"/>
</dbReference>
<accession>A0ABM1J3Z7</accession>
<protein>
    <recommendedName>
        <fullName evidence="4">phospholipase A1</fullName>
        <ecNumber evidence="4">3.1.1.32</ecNumber>
    </recommendedName>
</protein>
<gene>
    <name evidence="17" type="primary">LOC107072086</name>
</gene>
<dbReference type="InterPro" id="IPR033906">
    <property type="entry name" value="Lipase_N"/>
</dbReference>
<dbReference type="PRINTS" id="PR00825">
    <property type="entry name" value="DOLALLERGEN"/>
</dbReference>
<comment type="catalytic activity">
    <reaction evidence="1">
        <text>a 1,2-diacyl-sn-glycero-3-phosphocholine + H2O = a 2-acyl-sn-glycero-3-phosphocholine + a fatty acid + H(+)</text>
        <dbReference type="Rhea" id="RHEA:18689"/>
        <dbReference type="ChEBI" id="CHEBI:15377"/>
        <dbReference type="ChEBI" id="CHEBI:15378"/>
        <dbReference type="ChEBI" id="CHEBI:28868"/>
        <dbReference type="ChEBI" id="CHEBI:57643"/>
        <dbReference type="ChEBI" id="CHEBI:57875"/>
        <dbReference type="EC" id="3.1.1.32"/>
    </reaction>
</comment>
<keyword evidence="8" id="KW-0204">Cytolysis</keyword>
<evidence type="ECO:0000256" key="10">
    <source>
        <dbReference type="ARBA" id="ARBA00023098"/>
    </source>
</evidence>
<evidence type="ECO:0000256" key="12">
    <source>
        <dbReference type="ARBA" id="ARBA00046143"/>
    </source>
</evidence>
<reference evidence="17" key="1">
    <citation type="submission" date="2025-08" db="UniProtKB">
        <authorList>
            <consortium name="RefSeq"/>
        </authorList>
    </citation>
    <scope>IDENTIFICATION</scope>
    <source>
        <tissue evidence="17">Whole body</tissue>
    </source>
</reference>
<evidence type="ECO:0000256" key="9">
    <source>
        <dbReference type="ARBA" id="ARBA00022963"/>
    </source>
</evidence>
<feature type="domain" description="Lipase" evidence="15">
    <location>
        <begin position="53"/>
        <end position="339"/>
    </location>
</feature>
<keyword evidence="5" id="KW-0964">Secreted</keyword>
<evidence type="ECO:0000256" key="5">
    <source>
        <dbReference type="ARBA" id="ARBA00022525"/>
    </source>
</evidence>
<keyword evidence="14" id="KW-0732">Signal</keyword>
<feature type="chain" id="PRO_5047434153" description="phospholipase A1" evidence="14">
    <location>
        <begin position="22"/>
        <end position="348"/>
    </location>
</feature>
<evidence type="ECO:0000256" key="1">
    <source>
        <dbReference type="ARBA" id="ARBA00000111"/>
    </source>
</evidence>
<dbReference type="PANTHER" id="PTHR11610">
    <property type="entry name" value="LIPASE"/>
    <property type="match status" value="1"/>
</dbReference>
<comment type="subcellular location">
    <subcellularLocation>
        <location evidence="2">Secreted</location>
    </subcellularLocation>
</comment>